<dbReference type="GO" id="GO:0051301">
    <property type="term" value="P:cell division"/>
    <property type="evidence" value="ECO:0007669"/>
    <property type="project" value="UniProtKB-KW"/>
</dbReference>
<feature type="repeat" description="TPR" evidence="7">
    <location>
        <begin position="54"/>
        <end position="87"/>
    </location>
</feature>
<evidence type="ECO:0000256" key="4">
    <source>
        <dbReference type="ARBA" id="ARBA00022776"/>
    </source>
</evidence>
<proteinExistence type="predicted"/>
<dbReference type="Pfam" id="PF13181">
    <property type="entry name" value="TPR_8"/>
    <property type="match status" value="1"/>
</dbReference>
<organism evidence="10">
    <name type="scientific">Pneumocystis jirovecii</name>
    <name type="common">Human pneumocystis pneumonia agent</name>
    <dbReference type="NCBI Taxonomy" id="42068"/>
    <lineage>
        <taxon>Eukaryota</taxon>
        <taxon>Fungi</taxon>
        <taxon>Dikarya</taxon>
        <taxon>Ascomycota</taxon>
        <taxon>Taphrinomycotina</taxon>
        <taxon>Pneumocystomycetes</taxon>
        <taxon>Pneumocystaceae</taxon>
        <taxon>Pneumocystis</taxon>
    </lineage>
</organism>
<dbReference type="InParanoid" id="L0PH07"/>
<dbReference type="InterPro" id="IPR027165">
    <property type="entry name" value="CND3"/>
</dbReference>
<dbReference type="VEuPathDB" id="FungiDB:PNEJI1_000686"/>
<keyword evidence="3" id="KW-0132">Cell division</keyword>
<feature type="domain" description="Nuclear condensin complex subunit 3 C-terminal" evidence="8">
    <location>
        <begin position="306"/>
        <end position="588"/>
    </location>
</feature>
<name>L0PH07_PNEJI</name>
<reference evidence="9 10" key="1">
    <citation type="journal article" date="2012" name="MBio">
        <title>De novo assembly of the Pneumocystis jirovecii genome from a single bronchoalveolar lavage fluid specimen from a patient.</title>
        <authorList>
            <person name="Cisse O.H."/>
            <person name="Pagni M."/>
            <person name="Hauser P.M."/>
        </authorList>
    </citation>
    <scope>NUCLEOTIDE SEQUENCE [LARGE SCALE GENOMIC DNA]</scope>
    <source>
        <strain evidence="9 10">SE8</strain>
    </source>
</reference>
<evidence type="ECO:0000256" key="1">
    <source>
        <dbReference type="ARBA" id="ARBA00004286"/>
    </source>
</evidence>
<evidence type="ECO:0000256" key="7">
    <source>
        <dbReference type="PROSITE-ProRule" id="PRU00339"/>
    </source>
</evidence>
<keyword evidence="5" id="KW-0226">DNA condensation</keyword>
<dbReference type="GO" id="GO:0007076">
    <property type="term" value="P:mitotic chromosome condensation"/>
    <property type="evidence" value="ECO:0007669"/>
    <property type="project" value="InterPro"/>
</dbReference>
<dbReference type="SMART" id="SM00028">
    <property type="entry name" value="TPR"/>
    <property type="match status" value="3"/>
</dbReference>
<dbReference type="InterPro" id="IPR016024">
    <property type="entry name" value="ARM-type_fold"/>
</dbReference>
<dbReference type="STRING" id="1209962.L0PH07"/>
<keyword evidence="2" id="KW-0158">Chromosome</keyword>
<dbReference type="PANTHER" id="PTHR14418:SF5">
    <property type="entry name" value="CONDENSIN COMPLEX SUBUNIT 3"/>
    <property type="match status" value="1"/>
</dbReference>
<keyword evidence="7" id="KW-0802">TPR repeat</keyword>
<evidence type="ECO:0000256" key="3">
    <source>
        <dbReference type="ARBA" id="ARBA00022618"/>
    </source>
</evidence>
<dbReference type="AlphaFoldDB" id="L0PH07"/>
<gene>
    <name evidence="9" type="ORF">PNEJI1_000686</name>
</gene>
<dbReference type="Gene3D" id="1.25.40.10">
    <property type="entry name" value="Tetratricopeptide repeat domain"/>
    <property type="match status" value="2"/>
</dbReference>
<dbReference type="GO" id="GO:0000793">
    <property type="term" value="C:condensed chromosome"/>
    <property type="evidence" value="ECO:0007669"/>
    <property type="project" value="TreeGrafter"/>
</dbReference>
<dbReference type="InterPro" id="IPR025977">
    <property type="entry name" value="Cnd3_C"/>
</dbReference>
<keyword evidence="4" id="KW-0498">Mitosis</keyword>
<evidence type="ECO:0000259" key="8">
    <source>
        <dbReference type="Pfam" id="PF12719"/>
    </source>
</evidence>
<comment type="caution">
    <text evidence="9">The sequence shown here is derived from an EMBL/GenBank/DDBJ whole genome shotgun (WGS) entry which is preliminary data.</text>
</comment>
<accession>L0PH07</accession>
<dbReference type="InterPro" id="IPR011990">
    <property type="entry name" value="TPR-like_helical_dom_sf"/>
</dbReference>
<dbReference type="Pfam" id="PF12719">
    <property type="entry name" value="Cnd3"/>
    <property type="match status" value="1"/>
</dbReference>
<comment type="subcellular location">
    <subcellularLocation>
        <location evidence="1">Chromosome</location>
    </subcellularLocation>
</comment>
<dbReference type="SUPFAM" id="SSF48452">
    <property type="entry name" value="TPR-like"/>
    <property type="match status" value="1"/>
</dbReference>
<dbReference type="GO" id="GO:0000796">
    <property type="term" value="C:condensin complex"/>
    <property type="evidence" value="ECO:0007669"/>
    <property type="project" value="InterPro"/>
</dbReference>
<dbReference type="Pfam" id="PF13414">
    <property type="entry name" value="TPR_11"/>
    <property type="match status" value="1"/>
</dbReference>
<dbReference type="Proteomes" id="UP000010422">
    <property type="component" value="Unassembled WGS sequence"/>
</dbReference>
<dbReference type="PANTHER" id="PTHR14418">
    <property type="entry name" value="CONDENSIN COMPLEX SUBUNIT 3-RELATED"/>
    <property type="match status" value="1"/>
</dbReference>
<dbReference type="FunCoup" id="L0PH07">
    <property type="interactions" value="206"/>
</dbReference>
<evidence type="ECO:0000256" key="2">
    <source>
        <dbReference type="ARBA" id="ARBA00022454"/>
    </source>
</evidence>
<protein>
    <recommendedName>
        <fullName evidence="8">Nuclear condensin complex subunit 3 C-terminal domain-containing protein</fullName>
    </recommendedName>
</protein>
<dbReference type="EMBL" id="CAKM01000272">
    <property type="protein sequence ID" value="CCJ30910.1"/>
    <property type="molecule type" value="Genomic_DNA"/>
</dbReference>
<evidence type="ECO:0000313" key="10">
    <source>
        <dbReference type="Proteomes" id="UP000010422"/>
    </source>
</evidence>
<feature type="repeat" description="TPR" evidence="7">
    <location>
        <begin position="88"/>
        <end position="121"/>
    </location>
</feature>
<dbReference type="InterPro" id="IPR019734">
    <property type="entry name" value="TPR_rpt"/>
</dbReference>
<evidence type="ECO:0000256" key="6">
    <source>
        <dbReference type="ARBA" id="ARBA00023306"/>
    </source>
</evidence>
<dbReference type="PROSITE" id="PS50005">
    <property type="entry name" value="TPR"/>
    <property type="match status" value="2"/>
</dbReference>
<keyword evidence="6" id="KW-0131">Cell cycle</keyword>
<evidence type="ECO:0000256" key="5">
    <source>
        <dbReference type="ARBA" id="ARBA00023067"/>
    </source>
</evidence>
<evidence type="ECO:0000313" key="9">
    <source>
        <dbReference type="EMBL" id="CCJ30910.1"/>
    </source>
</evidence>
<dbReference type="SUPFAM" id="SSF48371">
    <property type="entry name" value="ARM repeat"/>
    <property type="match status" value="1"/>
</dbReference>
<sequence length="647" mass="75510">MEEEAEKQFEEIAKLDPYRLDDMDIYSNILFVMSKRSKLGFLAQIASSTDKFRPETCCIIGNYYSLLSEHEKAVIYFRRALKLNRNWLSAWTLMGHEYVEMKNTHAAIEAYRRAVDVNRKDYRAWYGLGQTYEVLEMHYYALYYYQRAAALKIPEISQQALYIEKILENFQHDTEESKQELEFIFKQFLLIIKTTDLSDEMGNNIPNHVFSENLITHMVEVFRKITSDEKTFVKLLAEMIVNLLDSLNEQTNKVKKYAEDDTKSDDSFVSVVSNQENIPLFKSVDSIIKEEMENPNGGHKTFVIFRCLCLTQAMLENIEKNFRNNFEFIEILNNLIVPSVRSHNASIREKGLRCLGLCCLLDKQFARENLILFCHCLVKGHDSLQVEALKIITDIFMCYKYDVFDGSSINLQSIQSLFEQILQNTLNIDMTATAVEAVSKLMLTSFFDDPKLLKILIILYFDPKTSSNLNLRQILTYFIPVYCYSSPKNQFYLQEIFVSTLHKLLQIFDDLDDDIEPIPFSQIVLQMMDWVDPKKQINPDISKNQSGHTKENKDIHLYLAKDICTQISESYNKEERRTLCTLLNKLHITSTSNHELTDSLQKIVLKLLKENNSLDSFAKNSLNKFFTTLCKLLEFKETNYTSIETFK</sequence>